<reference evidence="2" key="1">
    <citation type="journal article" date="2023" name="Mol. Biol. Evol.">
        <title>Third-Generation Sequencing Reveals the Adaptive Role of the Epigenome in Three Deep-Sea Polychaetes.</title>
        <authorList>
            <person name="Perez M."/>
            <person name="Aroh O."/>
            <person name="Sun Y."/>
            <person name="Lan Y."/>
            <person name="Juniper S.K."/>
            <person name="Young C.R."/>
            <person name="Angers B."/>
            <person name="Qian P.Y."/>
        </authorList>
    </citation>
    <scope>NUCLEOTIDE SEQUENCE</scope>
    <source>
        <strain evidence="2">P08H-3</strain>
    </source>
</reference>
<sequence length="109" mass="12854">MNYVINIKRKLIRRINRWRLMIILAVFVVATFLVVVGIRDIEYMVMNAAPSCDEYIRSAAIKHLVYYDVTKTKHNLVTFNDVTMVTQMTEDRLARLHLMMKYWEGSVIA</sequence>
<keyword evidence="1" id="KW-0472">Membrane</keyword>
<keyword evidence="3" id="KW-1185">Reference proteome</keyword>
<organism evidence="2 3">
    <name type="scientific">Paralvinella palmiformis</name>
    <dbReference type="NCBI Taxonomy" id="53620"/>
    <lineage>
        <taxon>Eukaryota</taxon>
        <taxon>Metazoa</taxon>
        <taxon>Spiralia</taxon>
        <taxon>Lophotrochozoa</taxon>
        <taxon>Annelida</taxon>
        <taxon>Polychaeta</taxon>
        <taxon>Sedentaria</taxon>
        <taxon>Canalipalpata</taxon>
        <taxon>Terebellida</taxon>
        <taxon>Terebelliformia</taxon>
        <taxon>Alvinellidae</taxon>
        <taxon>Paralvinella</taxon>
    </lineage>
</organism>
<keyword evidence="1" id="KW-1133">Transmembrane helix</keyword>
<name>A0AAD9N0A4_9ANNE</name>
<dbReference type="Proteomes" id="UP001208570">
    <property type="component" value="Unassembled WGS sequence"/>
</dbReference>
<dbReference type="AlphaFoldDB" id="A0AAD9N0A4"/>
<feature type="transmembrane region" description="Helical" evidence="1">
    <location>
        <begin position="20"/>
        <end position="38"/>
    </location>
</feature>
<proteinExistence type="predicted"/>
<evidence type="ECO:0000313" key="3">
    <source>
        <dbReference type="Proteomes" id="UP001208570"/>
    </source>
</evidence>
<protein>
    <submittedName>
        <fullName evidence="2">Uncharacterized protein</fullName>
    </submittedName>
</protein>
<comment type="caution">
    <text evidence="2">The sequence shown here is derived from an EMBL/GenBank/DDBJ whole genome shotgun (WGS) entry which is preliminary data.</text>
</comment>
<evidence type="ECO:0000256" key="1">
    <source>
        <dbReference type="SAM" id="Phobius"/>
    </source>
</evidence>
<accession>A0AAD9N0A4</accession>
<keyword evidence="1" id="KW-0812">Transmembrane</keyword>
<gene>
    <name evidence="2" type="ORF">LSH36_413g02135</name>
</gene>
<evidence type="ECO:0000313" key="2">
    <source>
        <dbReference type="EMBL" id="KAK2150296.1"/>
    </source>
</evidence>
<dbReference type="EMBL" id="JAODUP010000413">
    <property type="protein sequence ID" value="KAK2150296.1"/>
    <property type="molecule type" value="Genomic_DNA"/>
</dbReference>